<feature type="compositionally biased region" description="Low complexity" evidence="1">
    <location>
        <begin position="71"/>
        <end position="95"/>
    </location>
</feature>
<feature type="compositionally biased region" description="Low complexity" evidence="1">
    <location>
        <begin position="266"/>
        <end position="281"/>
    </location>
</feature>
<protein>
    <submittedName>
        <fullName evidence="2">Uncharacterized protein</fullName>
    </submittedName>
</protein>
<feature type="compositionally biased region" description="Polar residues" evidence="1">
    <location>
        <begin position="1"/>
        <end position="17"/>
    </location>
</feature>
<accession>A0A1Y2F760</accession>
<feature type="compositionally biased region" description="Low complexity" evidence="1">
    <location>
        <begin position="127"/>
        <end position="138"/>
    </location>
</feature>
<reference evidence="2 3" key="1">
    <citation type="submission" date="2016-07" db="EMBL/GenBank/DDBJ databases">
        <title>Pervasive Adenine N6-methylation of Active Genes in Fungi.</title>
        <authorList>
            <consortium name="DOE Joint Genome Institute"/>
            <person name="Mondo S.J."/>
            <person name="Dannebaum R.O."/>
            <person name="Kuo R.C."/>
            <person name="Labutti K."/>
            <person name="Haridas S."/>
            <person name="Kuo A."/>
            <person name="Salamov A."/>
            <person name="Ahrendt S.R."/>
            <person name="Lipzen A."/>
            <person name="Sullivan W."/>
            <person name="Andreopoulos W.B."/>
            <person name="Clum A."/>
            <person name="Lindquist E."/>
            <person name="Daum C."/>
            <person name="Ramamoorthy G.K."/>
            <person name="Gryganskyi A."/>
            <person name="Culley D."/>
            <person name="Magnuson J.K."/>
            <person name="James T.Y."/>
            <person name="O'Malley M.A."/>
            <person name="Stajich J.E."/>
            <person name="Spatafora J.W."/>
            <person name="Visel A."/>
            <person name="Grigoriev I.V."/>
        </authorList>
    </citation>
    <scope>NUCLEOTIDE SEQUENCE [LARGE SCALE GENOMIC DNA]</scope>
    <source>
        <strain evidence="2 3">62-1032</strain>
    </source>
</reference>
<sequence>MGLFSSNNNDEPVQSGTGRLRRKSQSRRSSTQLDDSPAPAASDSRRYSQPLPPVSKLAYRRDSALVGEMNQQQYYQGGGQPTPQQRQQYDGAQQQHPSSYPASPPLAGGTGPVGGYRDSPPPHSNSPQYGQEPQGQQQRYSGAPPPRDQFQQRPESQSMPNRANPAGGRPMSYMGGGGGGPGFYQGGHQQSFSQGGQPQHAPSSSQQHYSSGPTSASRSESNHSPAPSQQSSSYRSPTATTQPSSVPGNLNEGLPRPSGGAPPPIRRGSASSASLGGQQQQPPQPRAPSTIAGEPLHDLGRAVGLLKSSKFYAEGESSLF</sequence>
<dbReference type="Proteomes" id="UP000193467">
    <property type="component" value="Unassembled WGS sequence"/>
</dbReference>
<feature type="compositionally biased region" description="Low complexity" evidence="1">
    <location>
        <begin position="186"/>
        <end position="215"/>
    </location>
</feature>
<feature type="compositionally biased region" description="Gly residues" evidence="1">
    <location>
        <begin position="174"/>
        <end position="185"/>
    </location>
</feature>
<name>A0A1Y2F760_9BASI</name>
<feature type="compositionally biased region" description="Polar residues" evidence="1">
    <location>
        <begin position="149"/>
        <end position="161"/>
    </location>
</feature>
<dbReference type="EMBL" id="MCGR01000027">
    <property type="protein sequence ID" value="ORY79314.1"/>
    <property type="molecule type" value="Genomic_DNA"/>
</dbReference>
<evidence type="ECO:0000313" key="2">
    <source>
        <dbReference type="EMBL" id="ORY79314.1"/>
    </source>
</evidence>
<keyword evidence="3" id="KW-1185">Reference proteome</keyword>
<feature type="compositionally biased region" description="Polar residues" evidence="1">
    <location>
        <begin position="216"/>
        <end position="248"/>
    </location>
</feature>
<dbReference type="STRING" id="106004.A0A1Y2F760"/>
<evidence type="ECO:0000313" key="3">
    <source>
        <dbReference type="Proteomes" id="UP000193467"/>
    </source>
</evidence>
<organism evidence="2 3">
    <name type="scientific">Leucosporidium creatinivorum</name>
    <dbReference type="NCBI Taxonomy" id="106004"/>
    <lineage>
        <taxon>Eukaryota</taxon>
        <taxon>Fungi</taxon>
        <taxon>Dikarya</taxon>
        <taxon>Basidiomycota</taxon>
        <taxon>Pucciniomycotina</taxon>
        <taxon>Microbotryomycetes</taxon>
        <taxon>Leucosporidiales</taxon>
        <taxon>Leucosporidium</taxon>
    </lineage>
</organism>
<comment type="caution">
    <text evidence="2">The sequence shown here is derived from an EMBL/GenBank/DDBJ whole genome shotgun (WGS) entry which is preliminary data.</text>
</comment>
<dbReference type="AlphaFoldDB" id="A0A1Y2F760"/>
<feature type="region of interest" description="Disordered" evidence="1">
    <location>
        <begin position="1"/>
        <end position="294"/>
    </location>
</feature>
<evidence type="ECO:0000256" key="1">
    <source>
        <dbReference type="SAM" id="MobiDB-lite"/>
    </source>
</evidence>
<proteinExistence type="predicted"/>
<dbReference type="InParanoid" id="A0A1Y2F760"/>
<gene>
    <name evidence="2" type="ORF">BCR35DRAFT_97212</name>
</gene>